<dbReference type="InterPro" id="IPR029432">
    <property type="entry name" value="Gp28/Gp37-like_dom"/>
</dbReference>
<organism evidence="2 3">
    <name type="scientific">Paenibacillus pabuli</name>
    <dbReference type="NCBI Taxonomy" id="1472"/>
    <lineage>
        <taxon>Bacteria</taxon>
        <taxon>Bacillati</taxon>
        <taxon>Bacillota</taxon>
        <taxon>Bacilli</taxon>
        <taxon>Bacillales</taxon>
        <taxon>Paenibacillaceae</taxon>
        <taxon>Paenibacillus</taxon>
    </lineage>
</organism>
<dbReference type="RefSeq" id="WP_110000817.1">
    <property type="nucleotide sequence ID" value="NZ_QGTZ01000009.1"/>
</dbReference>
<accession>A0A855Y663</accession>
<name>A0A855Y663_9BACL</name>
<reference evidence="2 3" key="1">
    <citation type="submission" date="2018-05" db="EMBL/GenBank/DDBJ databases">
        <title>Freshwater and sediment microbial communities from various areas in North America, analyzing microbe dynamics in response to fracking.</title>
        <authorList>
            <person name="Lamendella R."/>
        </authorList>
    </citation>
    <scope>NUCLEOTIDE SEQUENCE [LARGE SCALE GENOMIC DNA]</scope>
    <source>
        <strain evidence="2 3">DB-3</strain>
    </source>
</reference>
<dbReference type="Proteomes" id="UP000247078">
    <property type="component" value="Unassembled WGS sequence"/>
</dbReference>
<evidence type="ECO:0000313" key="3">
    <source>
        <dbReference type="Proteomes" id="UP000247078"/>
    </source>
</evidence>
<protein>
    <submittedName>
        <fullName evidence="2">ReqiPepy6 Gp37-like protein</fullName>
    </submittedName>
</protein>
<feature type="domain" description="Gp28/Gp37-like" evidence="1">
    <location>
        <begin position="8"/>
        <end position="335"/>
    </location>
</feature>
<proteinExistence type="predicted"/>
<sequence>MILKVPSVRVIDRGFNLKAEIDDYTSLQFTRRFYRAGEFELHIPLGKQGVEELQKERIIVVNNQMHKAGIIQSRNITQDSQGLEVLVVKGPTIGGVIERRITVTDYFDRVRGPAETVMKHYINNHLINPVNPERAVLFIANAQNQGRGKETPWSSRFDPLGALIEEIAEFCDIGWTMSLDYSSKKWVFDVLPGRNLVAGQSVLPPVIFSRDFDNIISQNYVDSDQQYRNVGYAGGKGEYEDRLIQMVGSGTGADRRETFLDCSSAEDAAELVEMGNQKLAPLKTIISYDGEILNTGSFIFEQDWDLGDIVTIQNRSWGLTMDSRITEVKEIYEPISKIEISLGQEIPTIVRDVKKLNNEVKRSD</sequence>
<dbReference type="EMBL" id="QGTZ01000009">
    <property type="protein sequence ID" value="PWW37404.1"/>
    <property type="molecule type" value="Genomic_DNA"/>
</dbReference>
<comment type="caution">
    <text evidence="2">The sequence shown here is derived from an EMBL/GenBank/DDBJ whole genome shotgun (WGS) entry which is preliminary data.</text>
</comment>
<evidence type="ECO:0000259" key="1">
    <source>
        <dbReference type="Pfam" id="PF14594"/>
    </source>
</evidence>
<dbReference type="AlphaFoldDB" id="A0A855Y663"/>
<gene>
    <name evidence="2" type="ORF">DET56_109291</name>
</gene>
<dbReference type="Pfam" id="PF14594">
    <property type="entry name" value="Sipho_Gp37"/>
    <property type="match status" value="1"/>
</dbReference>
<evidence type="ECO:0000313" key="2">
    <source>
        <dbReference type="EMBL" id="PWW37404.1"/>
    </source>
</evidence>